<sequence>AERVITMTIQYSKYSNLDTASHTRLLSNQDRLEYFKAKFQPDAELEFYLINDTEFEPMNFDVKKNEAEVLCRTVMQLKGMKNRYPSADELDKILDQPQQRIFGTIFHEPILQLPSNAEI</sequence>
<protein>
    <submittedName>
        <fullName evidence="1">Uncharacterized protein</fullName>
    </submittedName>
</protein>
<proteinExistence type="predicted"/>
<organism evidence="1 2">
    <name type="scientific">Adineta steineri</name>
    <dbReference type="NCBI Taxonomy" id="433720"/>
    <lineage>
        <taxon>Eukaryota</taxon>
        <taxon>Metazoa</taxon>
        <taxon>Spiralia</taxon>
        <taxon>Gnathifera</taxon>
        <taxon>Rotifera</taxon>
        <taxon>Eurotatoria</taxon>
        <taxon>Bdelloidea</taxon>
        <taxon>Adinetida</taxon>
        <taxon>Adinetidae</taxon>
        <taxon>Adineta</taxon>
    </lineage>
</organism>
<name>A0A820RR05_9BILA</name>
<dbReference type="Proteomes" id="UP000663881">
    <property type="component" value="Unassembled WGS sequence"/>
</dbReference>
<comment type="caution">
    <text evidence="1">The sequence shown here is derived from an EMBL/GenBank/DDBJ whole genome shotgun (WGS) entry which is preliminary data.</text>
</comment>
<evidence type="ECO:0000313" key="2">
    <source>
        <dbReference type="Proteomes" id="UP000663881"/>
    </source>
</evidence>
<dbReference type="AlphaFoldDB" id="A0A820RR05"/>
<dbReference type="EMBL" id="CAJOAY010033680">
    <property type="protein sequence ID" value="CAF4440250.1"/>
    <property type="molecule type" value="Genomic_DNA"/>
</dbReference>
<reference evidence="1" key="1">
    <citation type="submission" date="2021-02" db="EMBL/GenBank/DDBJ databases">
        <authorList>
            <person name="Nowell W R."/>
        </authorList>
    </citation>
    <scope>NUCLEOTIDE SEQUENCE</scope>
</reference>
<gene>
    <name evidence="1" type="ORF">OKA104_LOCUS53584</name>
</gene>
<accession>A0A820RR05</accession>
<feature type="non-terminal residue" evidence="1">
    <location>
        <position position="1"/>
    </location>
</feature>
<evidence type="ECO:0000313" key="1">
    <source>
        <dbReference type="EMBL" id="CAF4440250.1"/>
    </source>
</evidence>